<accession>A0A377GX78</accession>
<evidence type="ECO:0000259" key="3">
    <source>
        <dbReference type="Pfam" id="PF00675"/>
    </source>
</evidence>
<dbReference type="InterPro" id="IPR007863">
    <property type="entry name" value="Peptidase_M16_C"/>
</dbReference>
<dbReference type="Proteomes" id="UP000255328">
    <property type="component" value="Unassembled WGS sequence"/>
</dbReference>
<evidence type="ECO:0000256" key="1">
    <source>
        <dbReference type="ARBA" id="ARBA00007261"/>
    </source>
</evidence>
<evidence type="ECO:0000313" key="5">
    <source>
        <dbReference type="EMBL" id="STO31597.1"/>
    </source>
</evidence>
<feature type="domain" description="Peptidase M16 N-terminal" evidence="3">
    <location>
        <begin position="20"/>
        <end position="148"/>
    </location>
</feature>
<organism evidence="5 6">
    <name type="scientific">Fusobacterium necrogenes</name>
    <dbReference type="NCBI Taxonomy" id="858"/>
    <lineage>
        <taxon>Bacteria</taxon>
        <taxon>Fusobacteriati</taxon>
        <taxon>Fusobacteriota</taxon>
        <taxon>Fusobacteriia</taxon>
        <taxon>Fusobacteriales</taxon>
        <taxon>Fusobacteriaceae</taxon>
        <taxon>Fusobacterium</taxon>
    </lineage>
</organism>
<keyword evidence="5" id="KW-0645">Protease</keyword>
<dbReference type="PANTHER" id="PTHR11851">
    <property type="entry name" value="METALLOPROTEASE"/>
    <property type="match status" value="1"/>
</dbReference>
<dbReference type="InterPro" id="IPR011765">
    <property type="entry name" value="Pept_M16_N"/>
</dbReference>
<gene>
    <name evidence="5" type="primary">ptrA</name>
    <name evidence="5" type="ORF">NCTC10723_01051</name>
</gene>
<dbReference type="AlphaFoldDB" id="A0A377GX78"/>
<dbReference type="SUPFAM" id="SSF63411">
    <property type="entry name" value="LuxS/MPP-like metallohydrolase"/>
    <property type="match status" value="2"/>
</dbReference>
<evidence type="ECO:0000313" key="6">
    <source>
        <dbReference type="Proteomes" id="UP000255328"/>
    </source>
</evidence>
<protein>
    <submittedName>
        <fullName evidence="5">Protease 3</fullName>
        <ecNumber evidence="5">3.4.24.55</ecNumber>
    </submittedName>
</protein>
<dbReference type="GO" id="GO:0046872">
    <property type="term" value="F:metal ion binding"/>
    <property type="evidence" value="ECO:0007669"/>
    <property type="project" value="InterPro"/>
</dbReference>
<dbReference type="InterPro" id="IPR050361">
    <property type="entry name" value="MPP/UQCRC_Complex"/>
</dbReference>
<dbReference type="OrthoDB" id="9811314at2"/>
<comment type="similarity">
    <text evidence="1 2">Belongs to the peptidase M16 family.</text>
</comment>
<evidence type="ECO:0000256" key="2">
    <source>
        <dbReference type="RuleBase" id="RU004447"/>
    </source>
</evidence>
<dbReference type="EC" id="3.4.24.55" evidence="5"/>
<dbReference type="Gene3D" id="3.30.830.10">
    <property type="entry name" value="Metalloenzyme, LuxS/M16 peptidase-like"/>
    <property type="match status" value="2"/>
</dbReference>
<dbReference type="RefSeq" id="WP_115270040.1">
    <property type="nucleotide sequence ID" value="NZ_UGGU01000003.1"/>
</dbReference>
<dbReference type="PROSITE" id="PS00143">
    <property type="entry name" value="INSULINASE"/>
    <property type="match status" value="1"/>
</dbReference>
<evidence type="ECO:0000259" key="4">
    <source>
        <dbReference type="Pfam" id="PF05193"/>
    </source>
</evidence>
<dbReference type="Pfam" id="PF05193">
    <property type="entry name" value="Peptidase_M16_C"/>
    <property type="match status" value="1"/>
</dbReference>
<dbReference type="GO" id="GO:0006508">
    <property type="term" value="P:proteolysis"/>
    <property type="evidence" value="ECO:0007669"/>
    <property type="project" value="UniProtKB-KW"/>
</dbReference>
<dbReference type="InterPro" id="IPR011249">
    <property type="entry name" value="Metalloenz_LuxS/M16"/>
</dbReference>
<dbReference type="EMBL" id="UGGU01000003">
    <property type="protein sequence ID" value="STO31597.1"/>
    <property type="molecule type" value="Genomic_DNA"/>
</dbReference>
<dbReference type="GO" id="GO:0004222">
    <property type="term" value="F:metalloendopeptidase activity"/>
    <property type="evidence" value="ECO:0007669"/>
    <property type="project" value="UniProtKB-EC"/>
</dbReference>
<keyword evidence="5" id="KW-0378">Hydrolase</keyword>
<sequence length="407" mass="46454">MSIEIRKLSNGIPVLMDNIDSINTISLGIFVKTGSRDEYPEENGVSHYIEHMMFKGTTNRTAKDISEEVDNEGGMINAYTSRDTTCYYIQMLSNKIEKGVEILSDMFANSTFTEENLEKERNVIIEEIRMYEDIPEETIHDENIKFAVTGTQSNSVLGTIESLNGIDRDRFVKYFKDQYRASNLVISVAGKMDCDKLFEMLEKGFGKLEDYPVERNIDNNYTINSGENKIVRDTNQVHLCFNTKGVSLVDEMKYPAAIISSVLGGNMSSRLFQKIREERGLAYSVYTYSSAFLEGGIFTVYAGTTHESYRDVIDIIRAEFEDIRKNGITAYELQKSKNQFLSMLTFSLEGSKGRMNRMANSYLLYGEVIDIDKIINSIEKITLDDIKETAKVIFDEKYYSWTILGNI</sequence>
<feature type="domain" description="Peptidase M16 C-terminal" evidence="4">
    <location>
        <begin position="166"/>
        <end position="339"/>
    </location>
</feature>
<reference evidence="5 6" key="1">
    <citation type="submission" date="2018-06" db="EMBL/GenBank/DDBJ databases">
        <authorList>
            <consortium name="Pathogen Informatics"/>
            <person name="Doyle S."/>
        </authorList>
    </citation>
    <scope>NUCLEOTIDE SEQUENCE [LARGE SCALE GENOMIC DNA]</scope>
    <source>
        <strain evidence="5 6">NCTC10723</strain>
    </source>
</reference>
<dbReference type="InterPro" id="IPR001431">
    <property type="entry name" value="Pept_M16_Zn_BS"/>
</dbReference>
<keyword evidence="6" id="KW-1185">Reference proteome</keyword>
<dbReference type="PANTHER" id="PTHR11851:SF49">
    <property type="entry name" value="MITOCHONDRIAL-PROCESSING PEPTIDASE SUBUNIT ALPHA"/>
    <property type="match status" value="1"/>
</dbReference>
<proteinExistence type="inferred from homology"/>
<dbReference type="Pfam" id="PF00675">
    <property type="entry name" value="Peptidase_M16"/>
    <property type="match status" value="1"/>
</dbReference>
<name>A0A377GX78_9FUSO</name>